<dbReference type="InterPro" id="IPR010260">
    <property type="entry name" value="AlpA"/>
</dbReference>
<accession>A0A5H2PM51</accession>
<dbReference type="Gene3D" id="1.10.238.160">
    <property type="match status" value="1"/>
</dbReference>
<dbReference type="InterPro" id="IPR052931">
    <property type="entry name" value="Prophage_regulatory_activator"/>
</dbReference>
<proteinExistence type="predicted"/>
<name>A0A5H2PM51_RALSL</name>
<dbReference type="PANTHER" id="PTHR36154">
    <property type="entry name" value="DNA-BINDING TRANSCRIPTIONAL ACTIVATOR ALPA"/>
    <property type="match status" value="1"/>
</dbReference>
<dbReference type="PANTHER" id="PTHR36154:SF1">
    <property type="entry name" value="DNA-BINDING TRANSCRIPTIONAL ACTIVATOR ALPA"/>
    <property type="match status" value="1"/>
</dbReference>
<dbReference type="AlphaFoldDB" id="A0A5H2PM51"/>
<evidence type="ECO:0000313" key="1">
    <source>
        <dbReference type="EMBL" id="AYB55400.1"/>
    </source>
</evidence>
<gene>
    <name evidence="1" type="ORF">C2L97_04725</name>
</gene>
<dbReference type="Pfam" id="PF05930">
    <property type="entry name" value="Phage_AlpA"/>
    <property type="match status" value="1"/>
</dbReference>
<reference evidence="1" key="1">
    <citation type="submission" date="2018-01" db="EMBL/GenBank/DDBJ databases">
        <title>Complete Genome Sequence of three strains from Ralstonia solanacearum ecotype Moko sequevar IIA-53 from Brazil.</title>
        <authorList>
            <person name="Silva J.R."/>
            <person name="Albuquerque G.M.R."/>
            <person name="Pais A.K.L."/>
            <person name="Silva A.M.F."/>
            <person name="Boiteux M.E.N.F."/>
            <person name="Souza E.B."/>
            <person name="Mariano R.L.R."/>
        </authorList>
    </citation>
    <scope>NUCLEOTIDE SEQUENCE [LARGE SCALE GENOMIC DNA]</scope>
    <source>
        <strain evidence="1">SFC</strain>
    </source>
</reference>
<dbReference type="EMBL" id="CP026092">
    <property type="protein sequence ID" value="AYB55400.1"/>
    <property type="molecule type" value="Genomic_DNA"/>
</dbReference>
<protein>
    <submittedName>
        <fullName evidence="1">AlpA family phage regulatory protein</fullName>
    </submittedName>
</protein>
<sequence length="67" mass="7431">MAEQIQTALTILRRKQVEAATGLSRSSIYQRIKERTFPAAIQLGPRAVGWRAGDIEAFLANPAEYKA</sequence>
<dbReference type="RefSeq" id="WP_014616307.1">
    <property type="nucleotide sequence ID" value="NZ_CDLZ01000001.1"/>
</dbReference>
<organism evidence="1">
    <name type="scientific">Ralstonia solanacearum</name>
    <name type="common">Pseudomonas solanacearum</name>
    <dbReference type="NCBI Taxonomy" id="305"/>
    <lineage>
        <taxon>Bacteria</taxon>
        <taxon>Pseudomonadati</taxon>
        <taxon>Pseudomonadota</taxon>
        <taxon>Betaproteobacteria</taxon>
        <taxon>Burkholderiales</taxon>
        <taxon>Burkholderiaceae</taxon>
        <taxon>Ralstonia</taxon>
        <taxon>Ralstonia solanacearum species complex</taxon>
    </lineage>
</organism>